<gene>
    <name evidence="4" type="ORF">E3P99_02891</name>
</gene>
<comment type="caution">
    <text evidence="4">The sequence shown here is derived from an EMBL/GenBank/DDBJ whole genome shotgun (WGS) entry which is preliminary data.</text>
</comment>
<protein>
    <recommendedName>
        <fullName evidence="3">Kri1-like C-terminal domain-containing protein</fullName>
    </recommendedName>
</protein>
<dbReference type="InterPro" id="IPR018034">
    <property type="entry name" value="Kri1"/>
</dbReference>
<evidence type="ECO:0000256" key="2">
    <source>
        <dbReference type="SAM" id="MobiDB-lite"/>
    </source>
</evidence>
<evidence type="ECO:0000313" key="5">
    <source>
        <dbReference type="Proteomes" id="UP000310189"/>
    </source>
</evidence>
<dbReference type="AlphaFoldDB" id="A0A4T0FHL4"/>
<sequence length="690" mass="79964">MDLDLDGVGDFSINKDFADKFTHNKKRAELHRLQEKYGDDYSDESSDSDQSSEDEEGDLLTPDVDAALLKTLSLLKSKDPSIYTDKKVFEEEQQRLKDKAAALNSKRSKLSGKPMTLADFEREKLLKGEFSDEEDNDDGMQPATHAQEQRDLKKEVTSAFHGNDDQEEDDFLKPKTAEDDEDYQTRDSYRKFLLENVGEDEIRKALGMDDQRISSTAEEVQRASKADRKEAKKAKKAGTASTSARPTKEDQKASDDKFLMDYILNQGWMPGSSTSVPRGVKVSDKAAAEERPSLNQSGANADHQLVEDDDDFDDHADEWEQRYNFRFEEPNAVDIKTHSRQLESTVRREDNKRKEQRASKKERKEQEKLHREEELKRLKSLKKDDIMSRLAAIGEDASKFEHLDLDAEFDPDAHDKAMREAYENDYEGEEDLDGEFDEDEEKPEWDDDINIDDIVEQEEQYDDDGPINMDADYDEQDEGKVTMSKRERKKAKKKAKAEAKNASKEGYDDEQDIDMDADHPPQQDNGEEEPMPKTAEERRAALENWLDEYYKLDYEDTIGDIKTRFKYTKVVPDNYGLSTEEILRAEDKDLTRLMRVKRMAPYRKDQIANSGKGKYAKGMMSRVRDFKHKVNNERPEWGEKSREFGLRKHHDKKKREREEGPSQPPPAKKKKIGKHERQKRQKKRAMEAAE</sequence>
<dbReference type="EMBL" id="SPNW01000045">
    <property type="protein sequence ID" value="TIA87927.1"/>
    <property type="molecule type" value="Genomic_DNA"/>
</dbReference>
<feature type="compositionally biased region" description="Basic and acidic residues" evidence="2">
    <location>
        <begin position="496"/>
        <end position="506"/>
    </location>
</feature>
<dbReference type="GO" id="GO:0000447">
    <property type="term" value="P:endonucleolytic cleavage in ITS1 to separate SSU-rRNA from 5.8S rRNA and LSU-rRNA from tricistronic rRNA transcript (SSU-rRNA, 5.8S rRNA, LSU-rRNA)"/>
    <property type="evidence" value="ECO:0007669"/>
    <property type="project" value="TreeGrafter"/>
</dbReference>
<feature type="domain" description="Kri1-like C-terminal" evidence="3">
    <location>
        <begin position="541"/>
        <end position="619"/>
    </location>
</feature>
<feature type="region of interest" description="Disordered" evidence="2">
    <location>
        <begin position="32"/>
        <end position="62"/>
    </location>
</feature>
<feature type="region of interest" description="Disordered" evidence="2">
    <location>
        <begin position="411"/>
        <end position="539"/>
    </location>
</feature>
<name>A0A4T0FHL4_9BASI</name>
<evidence type="ECO:0000313" key="4">
    <source>
        <dbReference type="EMBL" id="TIA87927.1"/>
    </source>
</evidence>
<feature type="compositionally biased region" description="Basic and acidic residues" evidence="2">
    <location>
        <begin position="622"/>
        <end position="646"/>
    </location>
</feature>
<dbReference type="OrthoDB" id="10252032at2759"/>
<dbReference type="Pfam" id="PF12936">
    <property type="entry name" value="Kri1_C"/>
    <property type="match status" value="1"/>
</dbReference>
<feature type="compositionally biased region" description="Basic and acidic residues" evidence="2">
    <location>
        <begin position="530"/>
        <end position="539"/>
    </location>
</feature>
<feature type="compositionally biased region" description="Basic and acidic residues" evidence="2">
    <location>
        <begin position="200"/>
        <end position="212"/>
    </location>
</feature>
<feature type="compositionally biased region" description="Basic and acidic residues" evidence="2">
    <location>
        <begin position="219"/>
        <end position="230"/>
    </location>
</feature>
<feature type="region of interest" description="Disordered" evidence="2">
    <location>
        <begin position="604"/>
        <end position="690"/>
    </location>
</feature>
<evidence type="ECO:0000256" key="1">
    <source>
        <dbReference type="ARBA" id="ARBA00007473"/>
    </source>
</evidence>
<feature type="compositionally biased region" description="Basic and acidic residues" evidence="2">
    <location>
        <begin position="171"/>
        <end position="187"/>
    </location>
</feature>
<evidence type="ECO:0000259" key="3">
    <source>
        <dbReference type="Pfam" id="PF12936"/>
    </source>
</evidence>
<dbReference type="Pfam" id="PF05178">
    <property type="entry name" value="Kri1"/>
    <property type="match status" value="1"/>
</dbReference>
<feature type="compositionally biased region" description="Basic and acidic residues" evidence="2">
    <location>
        <begin position="411"/>
        <end position="422"/>
    </location>
</feature>
<feature type="compositionally biased region" description="Basic and acidic residues" evidence="2">
    <location>
        <begin position="119"/>
        <end position="130"/>
    </location>
</feature>
<organism evidence="4 5">
    <name type="scientific">Wallemia hederae</name>
    <dbReference type="NCBI Taxonomy" id="1540922"/>
    <lineage>
        <taxon>Eukaryota</taxon>
        <taxon>Fungi</taxon>
        <taxon>Dikarya</taxon>
        <taxon>Basidiomycota</taxon>
        <taxon>Wallemiomycotina</taxon>
        <taxon>Wallemiomycetes</taxon>
        <taxon>Wallemiales</taxon>
        <taxon>Wallemiaceae</taxon>
        <taxon>Wallemia</taxon>
    </lineage>
</organism>
<dbReference type="PANTHER" id="PTHR14490">
    <property type="entry name" value="ZINC FINGER, ZZ TYPE"/>
    <property type="match status" value="1"/>
</dbReference>
<feature type="compositionally biased region" description="Acidic residues" evidence="2">
    <location>
        <begin position="40"/>
        <end position="58"/>
    </location>
</feature>
<feature type="compositionally biased region" description="Basic and acidic residues" evidence="2">
    <location>
        <begin position="246"/>
        <end position="255"/>
    </location>
</feature>
<dbReference type="InterPro" id="IPR024626">
    <property type="entry name" value="Kri1-like_C"/>
</dbReference>
<reference evidence="4 5" key="1">
    <citation type="submission" date="2019-03" db="EMBL/GenBank/DDBJ databases">
        <title>Sequencing 23 genomes of Wallemia ichthyophaga.</title>
        <authorList>
            <person name="Gostincar C."/>
        </authorList>
    </citation>
    <scope>NUCLEOTIDE SEQUENCE [LARGE SCALE GENOMIC DNA]</scope>
    <source>
        <strain evidence="4 5">EXF-5753</strain>
    </source>
</reference>
<feature type="region of interest" description="Disordered" evidence="2">
    <location>
        <begin position="93"/>
        <end position="187"/>
    </location>
</feature>
<feature type="compositionally biased region" description="Basic and acidic residues" evidence="2">
    <location>
        <begin position="147"/>
        <end position="156"/>
    </location>
</feature>
<dbReference type="GO" id="GO:0005730">
    <property type="term" value="C:nucleolus"/>
    <property type="evidence" value="ECO:0007669"/>
    <property type="project" value="TreeGrafter"/>
</dbReference>
<proteinExistence type="inferred from homology"/>
<feature type="compositionally biased region" description="Basic residues" evidence="2">
    <location>
        <begin position="667"/>
        <end position="683"/>
    </location>
</feature>
<accession>A0A4T0FHL4</accession>
<feature type="region of interest" description="Disordered" evidence="2">
    <location>
        <begin position="267"/>
        <end position="314"/>
    </location>
</feature>
<feature type="region of interest" description="Disordered" evidence="2">
    <location>
        <begin position="200"/>
        <end position="255"/>
    </location>
</feature>
<feature type="region of interest" description="Disordered" evidence="2">
    <location>
        <begin position="327"/>
        <end position="372"/>
    </location>
</feature>
<feature type="compositionally biased region" description="Basic and acidic residues" evidence="2">
    <location>
        <begin position="281"/>
        <end position="292"/>
    </location>
</feature>
<keyword evidence="5" id="KW-1185">Reference proteome</keyword>
<feature type="compositionally biased region" description="Basic residues" evidence="2">
    <location>
        <begin position="486"/>
        <end position="495"/>
    </location>
</feature>
<dbReference type="GO" id="GO:0030686">
    <property type="term" value="C:90S preribosome"/>
    <property type="evidence" value="ECO:0007669"/>
    <property type="project" value="TreeGrafter"/>
</dbReference>
<dbReference type="PANTHER" id="PTHR14490:SF5">
    <property type="entry name" value="PROTEIN KRI1 HOMOLOG"/>
    <property type="match status" value="1"/>
</dbReference>
<comment type="similarity">
    <text evidence="1">Belongs to the KRI1 family.</text>
</comment>
<dbReference type="Proteomes" id="UP000310189">
    <property type="component" value="Unassembled WGS sequence"/>
</dbReference>
<feature type="compositionally biased region" description="Acidic residues" evidence="2">
    <location>
        <begin position="423"/>
        <end position="477"/>
    </location>
</feature>